<organism evidence="1 2">
    <name type="scientific">Marasmiellus scandens</name>
    <dbReference type="NCBI Taxonomy" id="2682957"/>
    <lineage>
        <taxon>Eukaryota</taxon>
        <taxon>Fungi</taxon>
        <taxon>Dikarya</taxon>
        <taxon>Basidiomycota</taxon>
        <taxon>Agaricomycotina</taxon>
        <taxon>Agaricomycetes</taxon>
        <taxon>Agaricomycetidae</taxon>
        <taxon>Agaricales</taxon>
        <taxon>Marasmiineae</taxon>
        <taxon>Omphalotaceae</taxon>
        <taxon>Marasmiellus</taxon>
    </lineage>
</organism>
<keyword evidence="2" id="KW-1185">Reference proteome</keyword>
<protein>
    <submittedName>
        <fullName evidence="1">Uncharacterized protein</fullName>
    </submittedName>
</protein>
<gene>
    <name evidence="1" type="ORF">VKT23_016678</name>
</gene>
<dbReference type="EMBL" id="JBANRG010000064">
    <property type="protein sequence ID" value="KAK7441197.1"/>
    <property type="molecule type" value="Genomic_DNA"/>
</dbReference>
<name>A0ABR1IVU1_9AGAR</name>
<evidence type="ECO:0000313" key="2">
    <source>
        <dbReference type="Proteomes" id="UP001498398"/>
    </source>
</evidence>
<sequence length="83" mass="9743">MSLLFELISTRLELTGNAEVAFLLEAGATEEQLQGLLEDRKTQRPKWHKKLRNAKYYEQWVLSCVLYYYVMVKKCVQEQTEAA</sequence>
<dbReference type="Proteomes" id="UP001498398">
    <property type="component" value="Unassembled WGS sequence"/>
</dbReference>
<accession>A0ABR1IVU1</accession>
<evidence type="ECO:0000313" key="1">
    <source>
        <dbReference type="EMBL" id="KAK7441197.1"/>
    </source>
</evidence>
<proteinExistence type="predicted"/>
<reference evidence="1 2" key="1">
    <citation type="submission" date="2024-01" db="EMBL/GenBank/DDBJ databases">
        <title>A draft genome for the cacao thread blight pathogen Marasmiellus scandens.</title>
        <authorList>
            <person name="Baruah I.K."/>
            <person name="Leung J."/>
            <person name="Bukari Y."/>
            <person name="Amoako-Attah I."/>
            <person name="Meinhardt L.W."/>
            <person name="Bailey B.A."/>
            <person name="Cohen S.P."/>
        </authorList>
    </citation>
    <scope>NUCLEOTIDE SEQUENCE [LARGE SCALE GENOMIC DNA]</scope>
    <source>
        <strain evidence="1 2">GH-19</strain>
    </source>
</reference>
<comment type="caution">
    <text evidence="1">The sequence shown here is derived from an EMBL/GenBank/DDBJ whole genome shotgun (WGS) entry which is preliminary data.</text>
</comment>